<evidence type="ECO:0000256" key="5">
    <source>
        <dbReference type="ARBA" id="ARBA00037974"/>
    </source>
</evidence>
<dbReference type="InterPro" id="IPR015422">
    <property type="entry name" value="PyrdxlP-dep_Trfase_small"/>
</dbReference>
<accession>A0ABP8YI74</accession>
<dbReference type="InterPro" id="IPR004839">
    <property type="entry name" value="Aminotransferase_I/II_large"/>
</dbReference>
<evidence type="ECO:0000256" key="3">
    <source>
        <dbReference type="ARBA" id="ARBA00022898"/>
    </source>
</evidence>
<dbReference type="SUPFAM" id="SSF53383">
    <property type="entry name" value="PLP-dependent transferases"/>
    <property type="match status" value="1"/>
</dbReference>
<evidence type="ECO:0000256" key="1">
    <source>
        <dbReference type="ARBA" id="ARBA00001933"/>
    </source>
</evidence>
<keyword evidence="7" id="KW-0808">Transferase</keyword>
<keyword evidence="8" id="KW-1185">Reference proteome</keyword>
<keyword evidence="7" id="KW-0032">Aminotransferase</keyword>
<proteinExistence type="inferred from homology"/>
<gene>
    <name evidence="7" type="ORF">GCM10025782_30710</name>
</gene>
<dbReference type="PANTHER" id="PTHR43525">
    <property type="entry name" value="PROTEIN MALY"/>
    <property type="match status" value="1"/>
</dbReference>
<dbReference type="Gene3D" id="3.90.1150.10">
    <property type="entry name" value="Aspartate Aminotransferase, domain 1"/>
    <property type="match status" value="1"/>
</dbReference>
<evidence type="ECO:0000259" key="6">
    <source>
        <dbReference type="Pfam" id="PF00155"/>
    </source>
</evidence>
<dbReference type="Gene3D" id="3.40.640.10">
    <property type="entry name" value="Type I PLP-dependent aspartate aminotransferase-like (Major domain)"/>
    <property type="match status" value="1"/>
</dbReference>
<evidence type="ECO:0000313" key="7">
    <source>
        <dbReference type="EMBL" id="GAA4729585.1"/>
    </source>
</evidence>
<organism evidence="7 8">
    <name type="scientific">Pedococcus ginsenosidimutans</name>
    <dbReference type="NCBI Taxonomy" id="490570"/>
    <lineage>
        <taxon>Bacteria</taxon>
        <taxon>Bacillati</taxon>
        <taxon>Actinomycetota</taxon>
        <taxon>Actinomycetes</taxon>
        <taxon>Micrococcales</taxon>
        <taxon>Intrasporangiaceae</taxon>
        <taxon>Pedococcus</taxon>
    </lineage>
</organism>
<dbReference type="EC" id="4.4.1.13" evidence="2"/>
<evidence type="ECO:0000256" key="4">
    <source>
        <dbReference type="ARBA" id="ARBA00023239"/>
    </source>
</evidence>
<feature type="domain" description="Aminotransferase class I/classII large" evidence="6">
    <location>
        <begin position="68"/>
        <end position="384"/>
    </location>
</feature>
<dbReference type="EMBL" id="BAABLO010000012">
    <property type="protein sequence ID" value="GAA4729585.1"/>
    <property type="molecule type" value="Genomic_DNA"/>
</dbReference>
<sequence>MDDPLDNPLGNPLDGPGLEALHGRRSVKWQLYGPDVLPLWVAEMDVVPAEPVQRAVVEAVRAGDTGYPWAPDYTEALASFASRRWGWQPDPATMSLVPDVMLGVVEVLKLLTSPGDAVVVSSPVYPPFFQFVQSLGRRVVEAPLTAEGRLDPATLEDAFAMATRGAGRAAYLLCNPQNPTGAVHTAAELTAALEVASAFGVRVVADEIHAPLAHPGVRFTPVASLPAGSGAVSLMSASKAFNLAGLKAAVAVPGPDAVDDLARIPEEVSHGASHLGVIAHRAAYLDGGAWLDALLDGLAANRRLLGELLAEQLPDVRYREPEGTFLAWLDFSAYDLGADPAATLRERAKVALHPGPGFGHGGTGHARLNFGTSPAILREAVGRIAAAVQPRS</sequence>
<evidence type="ECO:0000256" key="2">
    <source>
        <dbReference type="ARBA" id="ARBA00012224"/>
    </source>
</evidence>
<comment type="cofactor">
    <cofactor evidence="1">
        <name>pyridoxal 5'-phosphate</name>
        <dbReference type="ChEBI" id="CHEBI:597326"/>
    </cofactor>
</comment>
<reference evidence="8" key="1">
    <citation type="journal article" date="2019" name="Int. J. Syst. Evol. Microbiol.">
        <title>The Global Catalogue of Microorganisms (GCM) 10K type strain sequencing project: providing services to taxonomists for standard genome sequencing and annotation.</title>
        <authorList>
            <consortium name="The Broad Institute Genomics Platform"/>
            <consortium name="The Broad Institute Genome Sequencing Center for Infectious Disease"/>
            <person name="Wu L."/>
            <person name="Ma J."/>
        </authorList>
    </citation>
    <scope>NUCLEOTIDE SEQUENCE [LARGE SCALE GENOMIC DNA]</scope>
    <source>
        <strain evidence="8">JCM 18961</strain>
    </source>
</reference>
<dbReference type="GO" id="GO:0008483">
    <property type="term" value="F:transaminase activity"/>
    <property type="evidence" value="ECO:0007669"/>
    <property type="project" value="UniProtKB-KW"/>
</dbReference>
<protein>
    <recommendedName>
        <fullName evidence="2">cysteine-S-conjugate beta-lyase</fullName>
        <ecNumber evidence="2">4.4.1.13</ecNumber>
    </recommendedName>
</protein>
<dbReference type="InterPro" id="IPR051798">
    <property type="entry name" value="Class-II_PLP-Dep_Aminotrans"/>
</dbReference>
<keyword evidence="3" id="KW-0663">Pyridoxal phosphate</keyword>
<name>A0ABP8YI74_9MICO</name>
<dbReference type="RefSeq" id="WP_345504672.1">
    <property type="nucleotide sequence ID" value="NZ_BAABLO010000012.1"/>
</dbReference>
<comment type="caution">
    <text evidence="7">The sequence shown here is derived from an EMBL/GenBank/DDBJ whole genome shotgun (WGS) entry which is preliminary data.</text>
</comment>
<dbReference type="CDD" id="cd00609">
    <property type="entry name" value="AAT_like"/>
    <property type="match status" value="1"/>
</dbReference>
<dbReference type="Pfam" id="PF00155">
    <property type="entry name" value="Aminotran_1_2"/>
    <property type="match status" value="1"/>
</dbReference>
<dbReference type="InterPro" id="IPR015424">
    <property type="entry name" value="PyrdxlP-dep_Trfase"/>
</dbReference>
<dbReference type="PANTHER" id="PTHR43525:SF2">
    <property type="entry name" value="CYSTATHIONINE BETA-LYASE-RELATED"/>
    <property type="match status" value="1"/>
</dbReference>
<evidence type="ECO:0000313" key="8">
    <source>
        <dbReference type="Proteomes" id="UP001500556"/>
    </source>
</evidence>
<dbReference type="InterPro" id="IPR015421">
    <property type="entry name" value="PyrdxlP-dep_Trfase_major"/>
</dbReference>
<keyword evidence="4" id="KW-0456">Lyase</keyword>
<comment type="similarity">
    <text evidence="5">Belongs to the class-II pyridoxal-phosphate-dependent aminotransferase family. MalY/PatB cystathionine beta-lyase subfamily.</text>
</comment>
<dbReference type="Proteomes" id="UP001500556">
    <property type="component" value="Unassembled WGS sequence"/>
</dbReference>